<dbReference type="Gene3D" id="3.40.1350.10">
    <property type="match status" value="1"/>
</dbReference>
<organism evidence="4 5">
    <name type="scientific">Geranomyces variabilis</name>
    <dbReference type="NCBI Taxonomy" id="109894"/>
    <lineage>
        <taxon>Eukaryota</taxon>
        <taxon>Fungi</taxon>
        <taxon>Fungi incertae sedis</taxon>
        <taxon>Chytridiomycota</taxon>
        <taxon>Chytridiomycota incertae sedis</taxon>
        <taxon>Chytridiomycetes</taxon>
        <taxon>Spizellomycetales</taxon>
        <taxon>Powellomycetaceae</taxon>
        <taxon>Geranomyces</taxon>
    </lineage>
</organism>
<dbReference type="PANTHER" id="PTHR28582:SF1">
    <property type="entry name" value="TRNA-SPLICING ENDONUCLEASE SUBUNIT SEN15"/>
    <property type="match status" value="1"/>
</dbReference>
<reference evidence="4" key="1">
    <citation type="submission" date="2020-05" db="EMBL/GenBank/DDBJ databases">
        <title>Phylogenomic resolution of chytrid fungi.</title>
        <authorList>
            <person name="Stajich J.E."/>
            <person name="Amses K."/>
            <person name="Simmons R."/>
            <person name="Seto K."/>
            <person name="Myers J."/>
            <person name="Bonds A."/>
            <person name="Quandt C.A."/>
            <person name="Barry K."/>
            <person name="Liu P."/>
            <person name="Grigoriev I."/>
            <person name="Longcore J.E."/>
            <person name="James T.Y."/>
        </authorList>
    </citation>
    <scope>NUCLEOTIDE SEQUENCE</scope>
    <source>
        <strain evidence="4">JEL0379</strain>
    </source>
</reference>
<evidence type="ECO:0000256" key="2">
    <source>
        <dbReference type="ARBA" id="ARBA00022694"/>
    </source>
</evidence>
<dbReference type="Proteomes" id="UP001212152">
    <property type="component" value="Unassembled WGS sequence"/>
</dbReference>
<dbReference type="InterPro" id="IPR018593">
    <property type="entry name" value="tRNA-endonuc_su_Sen15"/>
</dbReference>
<comment type="similarity">
    <text evidence="1">Belongs to the SEN15 family.</text>
</comment>
<dbReference type="GO" id="GO:0005634">
    <property type="term" value="C:nucleus"/>
    <property type="evidence" value="ECO:0007669"/>
    <property type="project" value="UniProtKB-ARBA"/>
</dbReference>
<dbReference type="EMBL" id="JADGJQ010000042">
    <property type="protein sequence ID" value="KAJ3176284.1"/>
    <property type="molecule type" value="Genomic_DNA"/>
</dbReference>
<evidence type="ECO:0000259" key="3">
    <source>
        <dbReference type="Pfam" id="PF09631"/>
    </source>
</evidence>
<dbReference type="PANTHER" id="PTHR28582">
    <property type="entry name" value="TRNA-SPLICING ENDONUCLEASE SUBUNIT SEN15"/>
    <property type="match status" value="1"/>
</dbReference>
<dbReference type="InterPro" id="IPR011856">
    <property type="entry name" value="tRNA_endonuc-like_dom_sf"/>
</dbReference>
<keyword evidence="5" id="KW-1185">Reference proteome</keyword>
<keyword evidence="2" id="KW-0819">tRNA processing</keyword>
<protein>
    <recommendedName>
        <fullName evidence="3">tRNA-splicing endonuclease subunit Sen15 domain-containing protein</fullName>
    </recommendedName>
</protein>
<feature type="domain" description="tRNA-splicing endonuclease subunit Sen15" evidence="3">
    <location>
        <begin position="40"/>
        <end position="130"/>
    </location>
</feature>
<evidence type="ECO:0000313" key="4">
    <source>
        <dbReference type="EMBL" id="KAJ3176284.1"/>
    </source>
</evidence>
<name>A0AAD5TJH6_9FUNG</name>
<dbReference type="GO" id="GO:0003676">
    <property type="term" value="F:nucleic acid binding"/>
    <property type="evidence" value="ECO:0007669"/>
    <property type="project" value="InterPro"/>
</dbReference>
<sequence length="134" mass="14558">MDAHPLYPRFAQALTPSEAAATVSTTTTASAVLLAPPFAIYLDLLLAKEFAAVQPIHVPHIARVILLAKRDRTICAGEEEVVLPMTEQESWSVKRFDPGSFASSLVLAIVASDSTAVYYRIHKGLVPPVEEKED</sequence>
<dbReference type="GO" id="GO:0006388">
    <property type="term" value="P:tRNA splicing, via endonucleolytic cleavage and ligation"/>
    <property type="evidence" value="ECO:0007669"/>
    <property type="project" value="InterPro"/>
</dbReference>
<dbReference type="Pfam" id="PF09631">
    <property type="entry name" value="Sen15"/>
    <property type="match status" value="1"/>
</dbReference>
<dbReference type="AlphaFoldDB" id="A0AAD5TJH6"/>
<comment type="caution">
    <text evidence="4">The sequence shown here is derived from an EMBL/GenBank/DDBJ whole genome shotgun (WGS) entry which is preliminary data.</text>
</comment>
<dbReference type="InterPro" id="IPR036167">
    <property type="entry name" value="tRNA_intron_Endo_cat-like_sf"/>
</dbReference>
<accession>A0AAD5TJH6</accession>
<evidence type="ECO:0000256" key="1">
    <source>
        <dbReference type="ARBA" id="ARBA00006091"/>
    </source>
</evidence>
<evidence type="ECO:0000313" key="5">
    <source>
        <dbReference type="Proteomes" id="UP001212152"/>
    </source>
</evidence>
<proteinExistence type="inferred from homology"/>
<gene>
    <name evidence="4" type="ORF">HDU87_005326</name>
</gene>
<dbReference type="SUPFAM" id="SSF53032">
    <property type="entry name" value="tRNA-intron endonuclease catalytic domain-like"/>
    <property type="match status" value="1"/>
</dbReference>